<name>A0ABS7Z5B9_9SPHI</name>
<accession>A0ABS7Z5B9</accession>
<evidence type="ECO:0000313" key="2">
    <source>
        <dbReference type="Proteomes" id="UP001165302"/>
    </source>
</evidence>
<dbReference type="Proteomes" id="UP001165302">
    <property type="component" value="Unassembled WGS sequence"/>
</dbReference>
<reference evidence="1" key="1">
    <citation type="submission" date="2020-10" db="EMBL/GenBank/DDBJ databases">
        <authorList>
            <person name="Lu T."/>
            <person name="Wang Q."/>
            <person name="Han X."/>
        </authorList>
    </citation>
    <scope>NUCLEOTIDE SEQUENCE</scope>
    <source>
        <strain evidence="1">WQ 366</strain>
    </source>
</reference>
<protein>
    <submittedName>
        <fullName evidence="1">Uncharacterized protein</fullName>
    </submittedName>
</protein>
<comment type="caution">
    <text evidence="1">The sequence shown here is derived from an EMBL/GenBank/DDBJ whole genome shotgun (WGS) entry which is preliminary data.</text>
</comment>
<evidence type="ECO:0000313" key="1">
    <source>
        <dbReference type="EMBL" id="MCA5005208.1"/>
    </source>
</evidence>
<dbReference type="EMBL" id="JADEYP010000013">
    <property type="protein sequence ID" value="MCA5005208.1"/>
    <property type="molecule type" value="Genomic_DNA"/>
</dbReference>
<sequence length="109" mass="12866">MKVILDKEGYKELIVPEEYKLLTEYFSTDIQSVGGEYELMLLHQFQESDKDYQEIGVGNAFPLIFKKDSVTIENMFTDKLLSDIPIDFYEKCLQSWIEIKNINDERNNK</sequence>
<proteinExistence type="predicted"/>
<keyword evidence="2" id="KW-1185">Reference proteome</keyword>
<organism evidence="1 2">
    <name type="scientific">Sphingobacterium bovistauri</name>
    <dbReference type="NCBI Taxonomy" id="2781959"/>
    <lineage>
        <taxon>Bacteria</taxon>
        <taxon>Pseudomonadati</taxon>
        <taxon>Bacteroidota</taxon>
        <taxon>Sphingobacteriia</taxon>
        <taxon>Sphingobacteriales</taxon>
        <taxon>Sphingobacteriaceae</taxon>
        <taxon>Sphingobacterium</taxon>
    </lineage>
</organism>
<dbReference type="RefSeq" id="WP_225552720.1">
    <property type="nucleotide sequence ID" value="NZ_JADEYP010000013.1"/>
</dbReference>
<gene>
    <name evidence="1" type="ORF">IPZ78_08590</name>
</gene>